<keyword evidence="5 8" id="KW-0378">Hydrolase</keyword>
<dbReference type="OrthoDB" id="1657402at2759"/>
<proteinExistence type="inferred from homology"/>
<organism evidence="12 13">
    <name type="scientific">Gnomoniopsis smithogilvyi</name>
    <dbReference type="NCBI Taxonomy" id="1191159"/>
    <lineage>
        <taxon>Eukaryota</taxon>
        <taxon>Fungi</taxon>
        <taxon>Dikarya</taxon>
        <taxon>Ascomycota</taxon>
        <taxon>Pezizomycotina</taxon>
        <taxon>Sordariomycetes</taxon>
        <taxon>Sordariomycetidae</taxon>
        <taxon>Diaporthales</taxon>
        <taxon>Gnomoniaceae</taxon>
        <taxon>Gnomoniopsis</taxon>
    </lineage>
</organism>
<keyword evidence="6" id="KW-0325">Glycoprotein</keyword>
<dbReference type="InterPro" id="IPR019801">
    <property type="entry name" value="Glyco_hydro_35_CS"/>
</dbReference>
<dbReference type="InterPro" id="IPR025972">
    <property type="entry name" value="BetaGal_dom3"/>
</dbReference>
<dbReference type="PRINTS" id="PR00742">
    <property type="entry name" value="GLHYDRLASE35"/>
</dbReference>
<evidence type="ECO:0000313" key="12">
    <source>
        <dbReference type="EMBL" id="KAJ4386400.1"/>
    </source>
</evidence>
<dbReference type="Gene3D" id="2.102.20.10">
    <property type="entry name" value="Beta-galactosidase, domain 2"/>
    <property type="match status" value="1"/>
</dbReference>
<dbReference type="InterPro" id="IPR025300">
    <property type="entry name" value="BetaGal_jelly_roll_dom"/>
</dbReference>
<dbReference type="AlphaFoldDB" id="A0A9W8YJE3"/>
<reference evidence="12" key="1">
    <citation type="submission" date="2022-10" db="EMBL/GenBank/DDBJ databases">
        <title>Tapping the CABI collections for fungal endophytes: first genome assemblies for Collariella, Neodidymelliopsis, Ascochyta clinopodiicola, Didymella pomorum, Didymosphaeria variabile, Neocosmospora piperis and Neocucurbitaria cava.</title>
        <authorList>
            <person name="Hill R."/>
        </authorList>
    </citation>
    <scope>NUCLEOTIDE SEQUENCE</scope>
    <source>
        <strain evidence="12">IMI 355082</strain>
    </source>
</reference>
<evidence type="ECO:0000256" key="5">
    <source>
        <dbReference type="ARBA" id="ARBA00022801"/>
    </source>
</evidence>
<sequence>MRLLTTLTTGLLALPGLTAALSGRPSTLFHPERRDLLQDVVTFDNYSLIINGERTFIYSGEFHPYRLPVPSLWPDVFQKIKALGLNTVSFYLHWGALEGKSGDFNDPAGLAIEPFLQAAQDAGIYLIARPGPYINAEATGGGFPGWLQRIEGVLRSNDTDFLDATDNYMAKVGALLAKYQITNGGPVILVQVENEYTIAVDGVVFPNGYYMQYIEDQLRNAGIVVPLVNNDASPNGYNAPGTGIGEVDIYGGSFDPPGGVGFEKCAALLNNEFERVFYKNNYAAGVTIFSLYMIFGGTNWGNIGHPGGYTSYDYGSVIRENRAVDREKYSELKLEAQFFKVSPGYLTSSAATSVTTGIYNTNADIVTTPVFGANGSFFIVRHSDYTSQASTNYTLSLPTSAGNITIPQLGGSLTLNGRDSKVHLTDYPVGDSKLLYSTAELFTWQAFENKTVLVVYGGPNELHELAVAGTSTGSLIEGENVTIQQSNSSVILQWTTSTDRRIVQVGDLYIYVLDRNSAYNYWVPDIPSGGAVIVNGPYLVRTAAISSGTLSLAVDLNATTSIEIIGVPSSVTSLLVNNATVTPTLSSTGSWTANISYSPPTFSLPQLSSATWYTLDSLPEASSSYDDALWPSANLTTTPNPIGRPLLTPVSLYASDYGFNTENVLFRGHFTASGNESTLNITTQGGEAFGSSVWLNETFLGSWAGDSTDAENASLLLTLPSLTSGAEYVFTVVVDQMGLDENYDVGQDLAKTPRGITSYDFASPITWKITGNLGGEDYADRVRGPLNEGGFFVERQGYHQPSPPLSEFSTDSSPFDGITSAGVSYYTTNFTLALPADQWDVPLSLNFTNNTAAAANAPYRAFIYVNGYQFGRYTSNVGPQTVFPIPEGVLRYNGENWLGIVLWALGSDGASVPGLEWALDATPALTGRGVVTDVEAPAWTERAGAY</sequence>
<dbReference type="SUPFAM" id="SSF51445">
    <property type="entry name" value="(Trans)glycosidases"/>
    <property type="match status" value="1"/>
</dbReference>
<feature type="chain" id="PRO_5040894149" description="Beta-galactosidase" evidence="10">
    <location>
        <begin position="21"/>
        <end position="946"/>
    </location>
</feature>
<evidence type="ECO:0000256" key="3">
    <source>
        <dbReference type="ARBA" id="ARBA00012756"/>
    </source>
</evidence>
<evidence type="ECO:0000256" key="9">
    <source>
        <dbReference type="RuleBase" id="RU003679"/>
    </source>
</evidence>
<accession>A0A9W8YJE3</accession>
<dbReference type="InterPro" id="IPR008979">
    <property type="entry name" value="Galactose-bd-like_sf"/>
</dbReference>
<dbReference type="SUPFAM" id="SSF49785">
    <property type="entry name" value="Galactose-binding domain-like"/>
    <property type="match status" value="2"/>
</dbReference>
<dbReference type="InterPro" id="IPR017853">
    <property type="entry name" value="GH"/>
</dbReference>
<dbReference type="Pfam" id="PF01301">
    <property type="entry name" value="Glyco_hydro_35"/>
    <property type="match status" value="1"/>
</dbReference>
<dbReference type="EC" id="3.2.1.23" evidence="3 8"/>
<dbReference type="PANTHER" id="PTHR23421">
    <property type="entry name" value="BETA-GALACTOSIDASE RELATED"/>
    <property type="match status" value="1"/>
</dbReference>
<dbReference type="Pfam" id="PF10435">
    <property type="entry name" value="BetaGal_dom2"/>
    <property type="match status" value="1"/>
</dbReference>
<dbReference type="Gene3D" id="2.60.390.10">
    <property type="entry name" value="Beta-galactosidase, domain 3"/>
    <property type="match status" value="1"/>
</dbReference>
<dbReference type="InterPro" id="IPR001944">
    <property type="entry name" value="Glycoside_Hdrlase_35"/>
</dbReference>
<dbReference type="SUPFAM" id="SSF51011">
    <property type="entry name" value="Glycosyl hydrolase domain"/>
    <property type="match status" value="1"/>
</dbReference>
<comment type="caution">
    <text evidence="12">The sequence shown here is derived from an EMBL/GenBank/DDBJ whole genome shotgun (WGS) entry which is preliminary data.</text>
</comment>
<comment type="catalytic activity">
    <reaction evidence="1 8">
        <text>Hydrolysis of terminal non-reducing beta-D-galactose residues in beta-D-galactosides.</text>
        <dbReference type="EC" id="3.2.1.23"/>
    </reaction>
</comment>
<protein>
    <recommendedName>
        <fullName evidence="3 8">Beta-galactosidase</fullName>
        <ecNumber evidence="3 8">3.2.1.23</ecNumber>
    </recommendedName>
</protein>
<dbReference type="GO" id="GO:0004565">
    <property type="term" value="F:beta-galactosidase activity"/>
    <property type="evidence" value="ECO:0007669"/>
    <property type="project" value="UniProtKB-EC"/>
</dbReference>
<dbReference type="SUPFAM" id="SSF117100">
    <property type="entry name" value="Beta-galactosidase LacA, domain 3"/>
    <property type="match status" value="1"/>
</dbReference>
<dbReference type="Pfam" id="PF13363">
    <property type="entry name" value="BetaGal_dom3"/>
    <property type="match status" value="1"/>
</dbReference>
<evidence type="ECO:0000256" key="1">
    <source>
        <dbReference type="ARBA" id="ARBA00001412"/>
    </source>
</evidence>
<dbReference type="InterPro" id="IPR036833">
    <property type="entry name" value="BetaGal_dom3_sf"/>
</dbReference>
<evidence type="ECO:0000256" key="2">
    <source>
        <dbReference type="ARBA" id="ARBA00009809"/>
    </source>
</evidence>
<keyword evidence="13" id="KW-1185">Reference proteome</keyword>
<name>A0A9W8YJE3_9PEZI</name>
<evidence type="ECO:0000256" key="4">
    <source>
        <dbReference type="ARBA" id="ARBA00022729"/>
    </source>
</evidence>
<gene>
    <name evidence="12" type="ORF">N0V93_009295</name>
</gene>
<evidence type="ECO:0000256" key="8">
    <source>
        <dbReference type="RuleBase" id="RU000675"/>
    </source>
</evidence>
<keyword evidence="4 10" id="KW-0732">Signal</keyword>
<dbReference type="EMBL" id="JAPEVB010000006">
    <property type="protein sequence ID" value="KAJ4386400.1"/>
    <property type="molecule type" value="Genomic_DNA"/>
</dbReference>
<dbReference type="Gene3D" id="3.20.20.80">
    <property type="entry name" value="Glycosidases"/>
    <property type="match status" value="1"/>
</dbReference>
<dbReference type="FunFam" id="2.60.120.260:FF:000065">
    <property type="entry name" value="Beta-galactosidase A"/>
    <property type="match status" value="1"/>
</dbReference>
<evidence type="ECO:0000256" key="10">
    <source>
        <dbReference type="SAM" id="SignalP"/>
    </source>
</evidence>
<feature type="domain" description="Beta-galactosidase" evidence="11">
    <location>
        <begin position="345"/>
        <end position="521"/>
    </location>
</feature>
<keyword evidence="7 8" id="KW-0326">Glycosidase</keyword>
<feature type="signal peptide" evidence="10">
    <location>
        <begin position="1"/>
        <end position="20"/>
    </location>
</feature>
<dbReference type="InterPro" id="IPR037110">
    <property type="entry name" value="Betagal_dom2_sf"/>
</dbReference>
<evidence type="ECO:0000256" key="6">
    <source>
        <dbReference type="ARBA" id="ARBA00023180"/>
    </source>
</evidence>
<evidence type="ECO:0000313" key="13">
    <source>
        <dbReference type="Proteomes" id="UP001140453"/>
    </source>
</evidence>
<evidence type="ECO:0000256" key="7">
    <source>
        <dbReference type="ARBA" id="ARBA00023295"/>
    </source>
</evidence>
<dbReference type="InterPro" id="IPR018954">
    <property type="entry name" value="Betagal_dom2"/>
</dbReference>
<dbReference type="Pfam" id="PF13364">
    <property type="entry name" value="BetaGal_ABD2"/>
    <property type="match status" value="2"/>
</dbReference>
<dbReference type="GO" id="GO:0005975">
    <property type="term" value="P:carbohydrate metabolic process"/>
    <property type="evidence" value="ECO:0007669"/>
    <property type="project" value="InterPro"/>
</dbReference>
<dbReference type="SMART" id="SM01029">
    <property type="entry name" value="BetaGal_dom2"/>
    <property type="match status" value="1"/>
</dbReference>
<dbReference type="FunFam" id="2.102.20.10:FF:000001">
    <property type="entry name" value="Beta-galactosidase A"/>
    <property type="match status" value="1"/>
</dbReference>
<dbReference type="Proteomes" id="UP001140453">
    <property type="component" value="Unassembled WGS sequence"/>
</dbReference>
<dbReference type="PROSITE" id="PS01182">
    <property type="entry name" value="GLYCOSYL_HYDROL_F35"/>
    <property type="match status" value="1"/>
</dbReference>
<comment type="similarity">
    <text evidence="2 9">Belongs to the glycosyl hydrolase 35 family.</text>
</comment>
<dbReference type="Gene3D" id="2.60.120.260">
    <property type="entry name" value="Galactose-binding domain-like"/>
    <property type="match status" value="2"/>
</dbReference>
<evidence type="ECO:0000259" key="11">
    <source>
        <dbReference type="SMART" id="SM01029"/>
    </source>
</evidence>
<dbReference type="InterPro" id="IPR031330">
    <property type="entry name" value="Gly_Hdrlase_35_cat"/>
</dbReference>